<sequence>MPLAQGFLELVEQGVIGGVKIELTQDAGLLLLGVGLSRHGLSLMHESGAQLEVGRAAPTNLAE</sequence>
<dbReference type="Proteomes" id="UP001157126">
    <property type="component" value="Unassembled WGS sequence"/>
</dbReference>
<protein>
    <submittedName>
        <fullName evidence="2">Uncharacterized protein</fullName>
    </submittedName>
</protein>
<gene>
    <name evidence="1" type="ORF">GCM10025883_44540</name>
    <name evidence="2" type="ORF">GCM10025883_45290</name>
</gene>
<accession>A0ABQ6IY78</accession>
<reference evidence="2" key="1">
    <citation type="journal article" date="2014" name="Int. J. Syst. Evol. Microbiol.">
        <title>Complete genome of a new Firmicutes species belonging to the dominant human colonic microbiota ('Ruminococcus bicirculans') reveals two chromosomes and a selective capacity to utilize plant glucans.</title>
        <authorList>
            <consortium name="NISC Comparative Sequencing Program"/>
            <person name="Wegmann U."/>
            <person name="Louis P."/>
            <person name="Goesmann A."/>
            <person name="Henrissat B."/>
            <person name="Duncan S.H."/>
            <person name="Flint H.J."/>
        </authorList>
    </citation>
    <scope>NUCLEOTIDE SEQUENCE</scope>
    <source>
        <strain evidence="2">NBRC 113072</strain>
    </source>
</reference>
<dbReference type="EMBL" id="BSUO01000002">
    <property type="protein sequence ID" value="GMA42409.1"/>
    <property type="molecule type" value="Genomic_DNA"/>
</dbReference>
<keyword evidence="3" id="KW-1185">Reference proteome</keyword>
<reference evidence="3" key="2">
    <citation type="journal article" date="2019" name="Int. J. Syst. Evol. Microbiol.">
        <title>The Global Catalogue of Microorganisms (GCM) 10K type strain sequencing project: providing services to taxonomists for standard genome sequencing and annotation.</title>
        <authorList>
            <consortium name="The Broad Institute Genomics Platform"/>
            <consortium name="The Broad Institute Genome Sequencing Center for Infectious Disease"/>
            <person name="Wu L."/>
            <person name="Ma J."/>
        </authorList>
    </citation>
    <scope>NUCLEOTIDE SEQUENCE [LARGE SCALE GENOMIC DNA]</scope>
    <source>
        <strain evidence="3">NBRC 113072</strain>
    </source>
</reference>
<organism evidence="2 3">
    <name type="scientific">Mobilicoccus caccae</name>
    <dbReference type="NCBI Taxonomy" id="1859295"/>
    <lineage>
        <taxon>Bacteria</taxon>
        <taxon>Bacillati</taxon>
        <taxon>Actinomycetota</taxon>
        <taxon>Actinomycetes</taxon>
        <taxon>Micrococcales</taxon>
        <taxon>Dermatophilaceae</taxon>
        <taxon>Mobilicoccus</taxon>
    </lineage>
</organism>
<comment type="caution">
    <text evidence="2">The sequence shown here is derived from an EMBL/GenBank/DDBJ whole genome shotgun (WGS) entry which is preliminary data.</text>
</comment>
<dbReference type="EMBL" id="BSUO01000002">
    <property type="protein sequence ID" value="GMA42484.1"/>
    <property type="molecule type" value="Genomic_DNA"/>
</dbReference>
<reference evidence="2" key="3">
    <citation type="submission" date="2023-02" db="EMBL/GenBank/DDBJ databases">
        <authorList>
            <person name="Sun Q."/>
            <person name="Mori K."/>
        </authorList>
    </citation>
    <scope>NUCLEOTIDE SEQUENCE</scope>
    <source>
        <strain evidence="2">NBRC 113072</strain>
    </source>
</reference>
<evidence type="ECO:0000313" key="2">
    <source>
        <dbReference type="EMBL" id="GMA42484.1"/>
    </source>
</evidence>
<name>A0ABQ6IY78_9MICO</name>
<evidence type="ECO:0000313" key="1">
    <source>
        <dbReference type="EMBL" id="GMA42409.1"/>
    </source>
</evidence>
<proteinExistence type="predicted"/>
<evidence type="ECO:0000313" key="3">
    <source>
        <dbReference type="Proteomes" id="UP001157126"/>
    </source>
</evidence>